<dbReference type="InterPro" id="IPR020579">
    <property type="entry name" value="Exonuc_VII_lsu_C"/>
</dbReference>
<comment type="subunit">
    <text evidence="5">Heterooligomer composed of large and small subunits.</text>
</comment>
<evidence type="ECO:0000313" key="10">
    <source>
        <dbReference type="EMBL" id="ARU05106.1"/>
    </source>
</evidence>
<comment type="similarity">
    <text evidence="5 6">Belongs to the XseA family.</text>
</comment>
<dbReference type="HAMAP" id="MF_00378">
    <property type="entry name" value="Exonuc_7_L"/>
    <property type="match status" value="1"/>
</dbReference>
<evidence type="ECO:0000259" key="8">
    <source>
        <dbReference type="Pfam" id="PF02601"/>
    </source>
</evidence>
<comment type="function">
    <text evidence="5">Bidirectionally degrades single-stranded DNA into large acid-insoluble oligonucleotides, which are then degraded further into small acid-soluble oligonucleotides.</text>
</comment>
<proteinExistence type="inferred from homology"/>
<dbReference type="Pfam" id="PF13742">
    <property type="entry name" value="tRNA_anti_2"/>
    <property type="match status" value="1"/>
</dbReference>
<dbReference type="InterPro" id="IPR025824">
    <property type="entry name" value="OB-fold_nuc-bd_dom"/>
</dbReference>
<evidence type="ECO:0000256" key="6">
    <source>
        <dbReference type="RuleBase" id="RU004355"/>
    </source>
</evidence>
<protein>
    <recommendedName>
        <fullName evidence="5">Exodeoxyribonuclease 7 large subunit</fullName>
        <ecNumber evidence="5">3.1.11.6</ecNumber>
    </recommendedName>
    <alternativeName>
        <fullName evidence="5">Exodeoxyribonuclease VII large subunit</fullName>
        <shortName evidence="5">Exonuclease VII large subunit</shortName>
    </alternativeName>
</protein>
<keyword evidence="3 5" id="KW-0378">Hydrolase</keyword>
<dbReference type="GO" id="GO:0005737">
    <property type="term" value="C:cytoplasm"/>
    <property type="evidence" value="ECO:0007669"/>
    <property type="project" value="UniProtKB-SubCell"/>
</dbReference>
<evidence type="ECO:0000256" key="3">
    <source>
        <dbReference type="ARBA" id="ARBA00022801"/>
    </source>
</evidence>
<evidence type="ECO:0000256" key="1">
    <source>
        <dbReference type="ARBA" id="ARBA00022490"/>
    </source>
</evidence>
<dbReference type="GO" id="GO:0006308">
    <property type="term" value="P:DNA catabolic process"/>
    <property type="evidence" value="ECO:0007669"/>
    <property type="project" value="UniProtKB-UniRule"/>
</dbReference>
<dbReference type="AlphaFoldDB" id="A0A1Y0END9"/>
<dbReference type="EMBL" id="CP021455">
    <property type="protein sequence ID" value="ARU05106.1"/>
    <property type="molecule type" value="Genomic_DNA"/>
</dbReference>
<gene>
    <name evidence="5" type="primary">xseA</name>
    <name evidence="10" type="ORF">CCO03_10760</name>
</gene>
<evidence type="ECO:0000256" key="2">
    <source>
        <dbReference type="ARBA" id="ARBA00022722"/>
    </source>
</evidence>
<comment type="catalytic activity">
    <reaction evidence="5 6">
        <text>Exonucleolytic cleavage in either 5'- to 3'- or 3'- to 5'-direction to yield nucleoside 5'-phosphates.</text>
        <dbReference type="EC" id="3.1.11.6"/>
    </reaction>
</comment>
<keyword evidence="11" id="KW-1185">Reference proteome</keyword>
<sequence length="459" mass="50328">MAEAWGTKPVVWEVGALCKAADQALAMRFGAVSVRGELSGFSRAGSGHCYFTLKDGQGQLRCAMFRRAAQGLGFAPRDGDSVELQGRLGVYEARGDLQLVVERMRPVGQGALYERFLQLKARLQAQGLFDADRKRPLPAMPRGIGLVTSLGAAALHDVLTALRRRAPHVPVWLAPARVQGAEAPASIQAALESLYQAVADADSSQNPAYPQIDVVVLVRGGGSLEDLWAFNDEHLAHAIARSPVPLIAGVGHETDFTIADFVADVRAPTPTAAAELVSASRQALWRELQACQTRLSRALERRVQQQAQRLDGAASRLARPAQWLQGQRLRLAEAQAGLRHGVQRHREREGHRLDQLARRLDQAVRTQASRAEDRLQRLDERLQHGRGRDLERRAEALTRIGLRLSLLDPQHVLDRGYSLLVDEQGQVLSHVAQLRPGTPVRAHVADGHVDLSVTQPRLL</sequence>
<dbReference type="PANTHER" id="PTHR30008">
    <property type="entry name" value="EXODEOXYRIBONUCLEASE 7 LARGE SUBUNIT"/>
    <property type="match status" value="1"/>
</dbReference>
<keyword evidence="4 5" id="KW-0269">Exonuclease</keyword>
<keyword evidence="7" id="KW-0175">Coiled coil</keyword>
<evidence type="ECO:0000256" key="4">
    <source>
        <dbReference type="ARBA" id="ARBA00022839"/>
    </source>
</evidence>
<dbReference type="RefSeq" id="WP_087280926.1">
    <property type="nucleotide sequence ID" value="NZ_CP021455.1"/>
</dbReference>
<dbReference type="GO" id="GO:0009318">
    <property type="term" value="C:exodeoxyribonuclease VII complex"/>
    <property type="evidence" value="ECO:0007669"/>
    <property type="project" value="UniProtKB-UniRule"/>
</dbReference>
<dbReference type="OrthoDB" id="9802795at2"/>
<name>A0A1Y0END9_9BURK</name>
<keyword evidence="1 5" id="KW-0963">Cytoplasm</keyword>
<organism evidence="10 11">
    <name type="scientific">Comamonas serinivorans</name>
    <dbReference type="NCBI Taxonomy" id="1082851"/>
    <lineage>
        <taxon>Bacteria</taxon>
        <taxon>Pseudomonadati</taxon>
        <taxon>Pseudomonadota</taxon>
        <taxon>Betaproteobacteria</taxon>
        <taxon>Burkholderiales</taxon>
        <taxon>Comamonadaceae</taxon>
        <taxon>Comamonas</taxon>
    </lineage>
</organism>
<dbReference type="CDD" id="cd04489">
    <property type="entry name" value="ExoVII_LU_OBF"/>
    <property type="match status" value="1"/>
</dbReference>
<dbReference type="EC" id="3.1.11.6" evidence="5"/>
<dbReference type="InterPro" id="IPR003753">
    <property type="entry name" value="Exonuc_VII_L"/>
</dbReference>
<dbReference type="Proteomes" id="UP000196138">
    <property type="component" value="Chromosome"/>
</dbReference>
<dbReference type="Pfam" id="PF02601">
    <property type="entry name" value="Exonuc_VII_L"/>
    <property type="match status" value="1"/>
</dbReference>
<feature type="coiled-coil region" evidence="7">
    <location>
        <begin position="361"/>
        <end position="388"/>
    </location>
</feature>
<evidence type="ECO:0000259" key="9">
    <source>
        <dbReference type="Pfam" id="PF13742"/>
    </source>
</evidence>
<accession>A0A1Y0END9</accession>
<feature type="domain" description="Exonuclease VII large subunit C-terminal" evidence="8">
    <location>
        <begin position="128"/>
        <end position="450"/>
    </location>
</feature>
<dbReference type="GO" id="GO:0003676">
    <property type="term" value="F:nucleic acid binding"/>
    <property type="evidence" value="ECO:0007669"/>
    <property type="project" value="InterPro"/>
</dbReference>
<dbReference type="GO" id="GO:0008855">
    <property type="term" value="F:exodeoxyribonuclease VII activity"/>
    <property type="evidence" value="ECO:0007669"/>
    <property type="project" value="UniProtKB-UniRule"/>
</dbReference>
<reference evidence="10 11" key="1">
    <citation type="submission" date="2017-05" db="EMBL/GenBank/DDBJ databases">
        <authorList>
            <person name="Song R."/>
            <person name="Chenine A.L."/>
            <person name="Ruprecht R.M."/>
        </authorList>
    </citation>
    <scope>NUCLEOTIDE SEQUENCE [LARGE SCALE GENOMIC DNA]</scope>
    <source>
        <strain evidence="10 11">DSM 26136</strain>
    </source>
</reference>
<dbReference type="NCBIfam" id="TIGR00237">
    <property type="entry name" value="xseA"/>
    <property type="match status" value="1"/>
</dbReference>
<evidence type="ECO:0000256" key="5">
    <source>
        <dbReference type="HAMAP-Rule" id="MF_00378"/>
    </source>
</evidence>
<dbReference type="PANTHER" id="PTHR30008:SF0">
    <property type="entry name" value="EXODEOXYRIBONUCLEASE 7 LARGE SUBUNIT"/>
    <property type="match status" value="1"/>
</dbReference>
<dbReference type="KEGG" id="cser:CCO03_10760"/>
<feature type="domain" description="OB-fold nucleic acid binding" evidence="9">
    <location>
        <begin position="13"/>
        <end position="105"/>
    </location>
</feature>
<comment type="subcellular location">
    <subcellularLocation>
        <location evidence="5 6">Cytoplasm</location>
    </subcellularLocation>
</comment>
<evidence type="ECO:0000256" key="7">
    <source>
        <dbReference type="SAM" id="Coils"/>
    </source>
</evidence>
<evidence type="ECO:0000313" key="11">
    <source>
        <dbReference type="Proteomes" id="UP000196138"/>
    </source>
</evidence>
<keyword evidence="2 5" id="KW-0540">Nuclease</keyword>